<comment type="caution">
    <text evidence="1">The sequence shown here is derived from an EMBL/GenBank/DDBJ whole genome shotgun (WGS) entry which is preliminary data.</text>
</comment>
<keyword evidence="1" id="KW-0378">Hydrolase</keyword>
<evidence type="ECO:0000313" key="2">
    <source>
        <dbReference type="EMBL" id="MBF9073418.1"/>
    </source>
</evidence>
<dbReference type="SUPFAM" id="SSF53474">
    <property type="entry name" value="alpha/beta-Hydrolases"/>
    <property type="match status" value="1"/>
</dbReference>
<keyword evidence="3" id="KW-1185">Reference proteome</keyword>
<dbReference type="InterPro" id="IPR029058">
    <property type="entry name" value="AB_hydrolase_fold"/>
</dbReference>
<dbReference type="AlphaFoldDB" id="A0A931B234"/>
<accession>A0A931B234</accession>
<evidence type="ECO:0000313" key="3">
    <source>
        <dbReference type="Proteomes" id="UP000657385"/>
    </source>
</evidence>
<reference evidence="1" key="1">
    <citation type="submission" date="2020-11" db="EMBL/GenBank/DDBJ databases">
        <title>Isolation and identification of active actinomycetes.</title>
        <authorList>
            <person name="Yu B."/>
        </authorList>
    </citation>
    <scope>NUCLEOTIDE SEQUENCE</scope>
    <source>
        <strain evidence="1">NEAU-YB345</strain>
    </source>
</reference>
<evidence type="ECO:0000313" key="1">
    <source>
        <dbReference type="EMBL" id="MBF9068964.1"/>
    </source>
</evidence>
<gene>
    <name evidence="1" type="ORF">I2501_13115</name>
    <name evidence="2" type="ORF">I2501_35930</name>
</gene>
<dbReference type="EMBL" id="JADPRT010000022">
    <property type="protein sequence ID" value="MBF9073418.1"/>
    <property type="molecule type" value="Genomic_DNA"/>
</dbReference>
<dbReference type="GO" id="GO:0016787">
    <property type="term" value="F:hydrolase activity"/>
    <property type="evidence" value="ECO:0007669"/>
    <property type="project" value="UniProtKB-KW"/>
</dbReference>
<dbReference type="Gene3D" id="3.40.50.1820">
    <property type="entry name" value="alpha/beta hydrolase"/>
    <property type="match status" value="1"/>
</dbReference>
<protein>
    <submittedName>
        <fullName evidence="1">Alpha/beta hydrolase</fullName>
    </submittedName>
</protein>
<organism evidence="1 3">
    <name type="scientific">Streptacidiphilus fuscans</name>
    <dbReference type="NCBI Taxonomy" id="2789292"/>
    <lineage>
        <taxon>Bacteria</taxon>
        <taxon>Bacillati</taxon>
        <taxon>Actinomycetota</taxon>
        <taxon>Actinomycetes</taxon>
        <taxon>Kitasatosporales</taxon>
        <taxon>Streptomycetaceae</taxon>
        <taxon>Streptacidiphilus</taxon>
    </lineage>
</organism>
<proteinExistence type="predicted"/>
<name>A0A931B234_9ACTN</name>
<dbReference type="EMBL" id="JADPRT010000004">
    <property type="protein sequence ID" value="MBF9068964.1"/>
    <property type="molecule type" value="Genomic_DNA"/>
</dbReference>
<dbReference type="Proteomes" id="UP000657385">
    <property type="component" value="Unassembled WGS sequence"/>
</dbReference>
<sequence length="252" mass="27088">MSLPLLSVAESSVTLVWRERPARPGAVLLAMHGGEEHDERPPSWLNPPIQRLRPFERAVRRAPFGETIAVAEVRYRHRGWNGTRAEAAVDAERALELAVRDVGAATPVILLGHSMGGRAALRVGGHPSVAGIVALAPWCPHGEPVEQLADRRIVIIHSDVDRTTPPDESLDLARRARAAGASVARCVIPGSDHAMLRRANAWHRLTALTVGGLLGHWPLPDPVAKALARTGDDGEGLDLALPLWSPNPGSTR</sequence>